<dbReference type="Pfam" id="PF05402">
    <property type="entry name" value="PqqD"/>
    <property type="match status" value="1"/>
</dbReference>
<evidence type="ECO:0000313" key="2">
    <source>
        <dbReference type="Proteomes" id="UP000886740"/>
    </source>
</evidence>
<accession>A0A9D1X6Y4</accession>
<dbReference type="Gene3D" id="1.10.10.1150">
    <property type="entry name" value="Coenzyme PQQ synthesis protein D (PqqD)"/>
    <property type="match status" value="1"/>
</dbReference>
<sequence length="88" mass="10120">MRIKEGFVLRDIMGEAIVVGEGFDQINFNKMIKLNDSAAFLWRAVEGRDFTEQELADLLTSHYEIDQKSALADVVRLCEEWQKNGIIE</sequence>
<gene>
    <name evidence="1" type="ORF">H9977_03205</name>
</gene>
<evidence type="ECO:0000313" key="1">
    <source>
        <dbReference type="EMBL" id="HIX74034.1"/>
    </source>
</evidence>
<reference evidence="1" key="1">
    <citation type="journal article" date="2021" name="PeerJ">
        <title>Extensive microbial diversity within the chicken gut microbiome revealed by metagenomics and culture.</title>
        <authorList>
            <person name="Gilroy R."/>
            <person name="Ravi A."/>
            <person name="Getino M."/>
            <person name="Pursley I."/>
            <person name="Horton D.L."/>
            <person name="Alikhan N.F."/>
            <person name="Baker D."/>
            <person name="Gharbi K."/>
            <person name="Hall N."/>
            <person name="Watson M."/>
            <person name="Adriaenssens E.M."/>
            <person name="Foster-Nyarko E."/>
            <person name="Jarju S."/>
            <person name="Secka A."/>
            <person name="Antonio M."/>
            <person name="Oren A."/>
            <person name="Chaudhuri R.R."/>
            <person name="La Ragione R."/>
            <person name="Hildebrand F."/>
            <person name="Pallen M.J."/>
        </authorList>
    </citation>
    <scope>NUCLEOTIDE SEQUENCE</scope>
    <source>
        <strain evidence="1">ChiGjej6B6-14162</strain>
    </source>
</reference>
<dbReference type="InterPro" id="IPR041881">
    <property type="entry name" value="PqqD_sf"/>
</dbReference>
<dbReference type="EMBL" id="DXEL01000027">
    <property type="protein sequence ID" value="HIX74034.1"/>
    <property type="molecule type" value="Genomic_DNA"/>
</dbReference>
<dbReference type="InterPro" id="IPR008792">
    <property type="entry name" value="PQQD"/>
</dbReference>
<reference evidence="1" key="2">
    <citation type="submission" date="2021-04" db="EMBL/GenBank/DDBJ databases">
        <authorList>
            <person name="Gilroy R."/>
        </authorList>
    </citation>
    <scope>NUCLEOTIDE SEQUENCE</scope>
    <source>
        <strain evidence="1">ChiGjej6B6-14162</strain>
    </source>
</reference>
<proteinExistence type="predicted"/>
<comment type="caution">
    <text evidence="1">The sequence shown here is derived from an EMBL/GenBank/DDBJ whole genome shotgun (WGS) entry which is preliminary data.</text>
</comment>
<dbReference type="AlphaFoldDB" id="A0A9D1X6Y4"/>
<name>A0A9D1X6Y4_9BACT</name>
<dbReference type="Proteomes" id="UP000886740">
    <property type="component" value="Unassembled WGS sequence"/>
</dbReference>
<organism evidence="1 2">
    <name type="scientific">Candidatus Parabacteroides intestinipullorum</name>
    <dbReference type="NCBI Taxonomy" id="2838723"/>
    <lineage>
        <taxon>Bacteria</taxon>
        <taxon>Pseudomonadati</taxon>
        <taxon>Bacteroidota</taxon>
        <taxon>Bacteroidia</taxon>
        <taxon>Bacteroidales</taxon>
        <taxon>Tannerellaceae</taxon>
        <taxon>Parabacteroides</taxon>
    </lineage>
</organism>
<protein>
    <submittedName>
        <fullName evidence="1">PqqD family protein</fullName>
    </submittedName>
</protein>